<proteinExistence type="predicted"/>
<dbReference type="CDD" id="cd06133">
    <property type="entry name" value="ERI-1_3'hExo_like"/>
    <property type="match status" value="1"/>
</dbReference>
<dbReference type="RefSeq" id="WP_273840200.1">
    <property type="nucleotide sequence ID" value="NZ_JAQQWT010000001.1"/>
</dbReference>
<dbReference type="GO" id="GO:0004527">
    <property type="term" value="F:exonuclease activity"/>
    <property type="evidence" value="ECO:0007669"/>
    <property type="project" value="UniProtKB-KW"/>
</dbReference>
<dbReference type="InterPro" id="IPR013520">
    <property type="entry name" value="Ribonucl_H"/>
</dbReference>
<protein>
    <submittedName>
        <fullName evidence="5">Exonuclease domain-containing protein</fullName>
    </submittedName>
</protein>
<keyword evidence="3 5" id="KW-0269">Exonuclease</keyword>
<reference evidence="5 6" key="1">
    <citation type="submission" date="2024-09" db="EMBL/GenBank/DDBJ databases">
        <authorList>
            <person name="Sun Q."/>
            <person name="Mori K."/>
        </authorList>
    </citation>
    <scope>NUCLEOTIDE SEQUENCE [LARGE SCALE GENOMIC DNA]</scope>
    <source>
        <strain evidence="5 6">NCAIM B.02301</strain>
    </source>
</reference>
<name>A0ABV6NCH1_9BACI</name>
<comment type="caution">
    <text evidence="5">The sequence shown here is derived from an EMBL/GenBank/DDBJ whole genome shotgun (WGS) entry which is preliminary data.</text>
</comment>
<dbReference type="PANTHER" id="PTHR23044:SF61">
    <property type="entry name" value="3'-5' EXORIBONUCLEASE 1-RELATED"/>
    <property type="match status" value="1"/>
</dbReference>
<dbReference type="InterPro" id="IPR012337">
    <property type="entry name" value="RNaseH-like_sf"/>
</dbReference>
<evidence type="ECO:0000313" key="5">
    <source>
        <dbReference type="EMBL" id="MFC0558475.1"/>
    </source>
</evidence>
<dbReference type="EMBL" id="JBHLTR010000006">
    <property type="protein sequence ID" value="MFC0558475.1"/>
    <property type="molecule type" value="Genomic_DNA"/>
</dbReference>
<evidence type="ECO:0000259" key="4">
    <source>
        <dbReference type="SMART" id="SM00479"/>
    </source>
</evidence>
<dbReference type="InterPro" id="IPR036397">
    <property type="entry name" value="RNaseH_sf"/>
</dbReference>
<evidence type="ECO:0000256" key="1">
    <source>
        <dbReference type="ARBA" id="ARBA00022722"/>
    </source>
</evidence>
<dbReference type="InterPro" id="IPR051274">
    <property type="entry name" value="3-5_Exoribonuclease"/>
</dbReference>
<evidence type="ECO:0000256" key="3">
    <source>
        <dbReference type="ARBA" id="ARBA00022839"/>
    </source>
</evidence>
<evidence type="ECO:0000256" key="2">
    <source>
        <dbReference type="ARBA" id="ARBA00022801"/>
    </source>
</evidence>
<dbReference type="Proteomes" id="UP001589833">
    <property type="component" value="Unassembled WGS sequence"/>
</dbReference>
<organism evidence="5 6">
    <name type="scientific">Halalkalibacter alkalisediminis</name>
    <dbReference type="NCBI Taxonomy" id="935616"/>
    <lineage>
        <taxon>Bacteria</taxon>
        <taxon>Bacillati</taxon>
        <taxon>Bacillota</taxon>
        <taxon>Bacilli</taxon>
        <taxon>Bacillales</taxon>
        <taxon>Bacillaceae</taxon>
        <taxon>Halalkalibacter</taxon>
    </lineage>
</organism>
<dbReference type="Pfam" id="PF00929">
    <property type="entry name" value="RNase_T"/>
    <property type="match status" value="1"/>
</dbReference>
<keyword evidence="2" id="KW-0378">Hydrolase</keyword>
<dbReference type="PANTHER" id="PTHR23044">
    <property type="entry name" value="3'-5' EXONUCLEASE ERI1-RELATED"/>
    <property type="match status" value="1"/>
</dbReference>
<dbReference type="Gene3D" id="3.30.420.10">
    <property type="entry name" value="Ribonuclease H-like superfamily/Ribonuclease H"/>
    <property type="match status" value="1"/>
</dbReference>
<keyword evidence="1" id="KW-0540">Nuclease</keyword>
<evidence type="ECO:0000313" key="6">
    <source>
        <dbReference type="Proteomes" id="UP001589833"/>
    </source>
</evidence>
<feature type="domain" description="Exonuclease" evidence="4">
    <location>
        <begin position="6"/>
        <end position="186"/>
    </location>
</feature>
<sequence>MAQLKQYIFFDFEMLCASKGLTFESMEAIRLGAVKYDLETRQITTFDQYIKPISNEPLSEFCKKLTGISDEDLIDAADFKEVLKEFLTWVGGIKKSQFFSWSSSDLTRLCLDASFHEISSSTIKKIQQRYVDFQAIFTQRVSKTNASVETALHLYGLTFVGEKHNPKWDAYNTLRIYLQFLNQPLASDLIMLKSFIFEEEEQYSVERVNTLLHHKLIDDFSSILGDRDTFPMKEASKLVKKTRNLVKKYNNILINRSGLFSQDILFLVKRLVDFHHTFISAYEEHRAYSSKIIILDDSERPLILKRR</sequence>
<dbReference type="SUPFAM" id="SSF53098">
    <property type="entry name" value="Ribonuclease H-like"/>
    <property type="match status" value="1"/>
</dbReference>
<dbReference type="SMART" id="SM00479">
    <property type="entry name" value="EXOIII"/>
    <property type="match status" value="1"/>
</dbReference>
<accession>A0ABV6NCH1</accession>
<keyword evidence="6" id="KW-1185">Reference proteome</keyword>
<dbReference type="InterPro" id="IPR047201">
    <property type="entry name" value="ERI-1_3'hExo-like"/>
</dbReference>
<gene>
    <name evidence="5" type="ORF">ACFFH4_05370</name>
</gene>